<dbReference type="AlphaFoldDB" id="A0A7G9R8V0"/>
<comment type="similarity">
    <text evidence="2">Belongs to the class-V pyridoxal-phosphate-dependent aminotransferase family. NifS/IscS subfamily.</text>
</comment>
<evidence type="ECO:0000256" key="6">
    <source>
        <dbReference type="ARBA" id="ARBA00022898"/>
    </source>
</evidence>
<evidence type="ECO:0000256" key="7">
    <source>
        <dbReference type="ARBA" id="ARBA00023004"/>
    </source>
</evidence>
<dbReference type="PANTHER" id="PTHR11601:SF34">
    <property type="entry name" value="CYSTEINE DESULFURASE"/>
    <property type="match status" value="1"/>
</dbReference>
<evidence type="ECO:0000313" key="13">
    <source>
        <dbReference type="Proteomes" id="UP000515947"/>
    </source>
</evidence>
<dbReference type="GO" id="GO:0031071">
    <property type="term" value="F:cysteine desulfurase activity"/>
    <property type="evidence" value="ECO:0007669"/>
    <property type="project" value="UniProtKB-EC"/>
</dbReference>
<dbReference type="PROSITE" id="PS00595">
    <property type="entry name" value="AA_TRANSFER_CLASS_5"/>
    <property type="match status" value="1"/>
</dbReference>
<dbReference type="Gene3D" id="1.10.260.50">
    <property type="match status" value="1"/>
</dbReference>
<dbReference type="InterPro" id="IPR015421">
    <property type="entry name" value="PyrdxlP-dep_Trfase_major"/>
</dbReference>
<keyword evidence="5" id="KW-0479">Metal-binding</keyword>
<dbReference type="InterPro" id="IPR016454">
    <property type="entry name" value="Cysteine_dSase"/>
</dbReference>
<evidence type="ECO:0000256" key="10">
    <source>
        <dbReference type="RuleBase" id="RU004504"/>
    </source>
</evidence>
<evidence type="ECO:0000259" key="11">
    <source>
        <dbReference type="Pfam" id="PF00266"/>
    </source>
</evidence>
<evidence type="ECO:0000256" key="8">
    <source>
        <dbReference type="ARBA" id="ARBA00023014"/>
    </source>
</evidence>
<dbReference type="GO" id="GO:0046872">
    <property type="term" value="F:metal ion binding"/>
    <property type="evidence" value="ECO:0007669"/>
    <property type="project" value="UniProtKB-KW"/>
</dbReference>
<dbReference type="InterPro" id="IPR000192">
    <property type="entry name" value="Aminotrans_V_dom"/>
</dbReference>
<evidence type="ECO:0000313" key="12">
    <source>
        <dbReference type="EMBL" id="QNN52025.1"/>
    </source>
</evidence>
<dbReference type="SUPFAM" id="SSF53383">
    <property type="entry name" value="PLP-dependent transferases"/>
    <property type="match status" value="1"/>
</dbReference>
<dbReference type="EMBL" id="CP060713">
    <property type="protein sequence ID" value="QNN52025.1"/>
    <property type="molecule type" value="Genomic_DNA"/>
</dbReference>
<evidence type="ECO:0000256" key="2">
    <source>
        <dbReference type="ARBA" id="ARBA00006490"/>
    </source>
</evidence>
<evidence type="ECO:0000256" key="5">
    <source>
        <dbReference type="ARBA" id="ARBA00022723"/>
    </source>
</evidence>
<reference evidence="12 13" key="1">
    <citation type="submission" date="2020-08" db="EMBL/GenBank/DDBJ databases">
        <title>Genome sequence of Nocardioides mesophilus KACC 16243T.</title>
        <authorList>
            <person name="Hyun D.-W."/>
            <person name="Bae J.-W."/>
        </authorList>
    </citation>
    <scope>NUCLEOTIDE SEQUENCE [LARGE SCALE GENOMIC DNA]</scope>
    <source>
        <strain evidence="12 13">KACC 16243</strain>
    </source>
</reference>
<evidence type="ECO:0000256" key="4">
    <source>
        <dbReference type="ARBA" id="ARBA00022679"/>
    </source>
</evidence>
<dbReference type="InterPro" id="IPR015424">
    <property type="entry name" value="PyrdxlP-dep_Trfase"/>
</dbReference>
<comment type="cofactor">
    <cofactor evidence="1 10">
        <name>pyridoxal 5'-phosphate</name>
        <dbReference type="ChEBI" id="CHEBI:597326"/>
    </cofactor>
</comment>
<dbReference type="InterPro" id="IPR015422">
    <property type="entry name" value="PyrdxlP-dep_Trfase_small"/>
</dbReference>
<dbReference type="Pfam" id="PF00266">
    <property type="entry name" value="Aminotran_5"/>
    <property type="match status" value="1"/>
</dbReference>
<keyword evidence="7" id="KW-0408">Iron</keyword>
<evidence type="ECO:0000256" key="9">
    <source>
        <dbReference type="ARBA" id="ARBA00050776"/>
    </source>
</evidence>
<dbReference type="Gene3D" id="3.40.640.10">
    <property type="entry name" value="Type I PLP-dependent aspartate aminotransferase-like (Major domain)"/>
    <property type="match status" value="1"/>
</dbReference>
<feature type="domain" description="Aminotransferase class V" evidence="11">
    <location>
        <begin position="15"/>
        <end position="387"/>
    </location>
</feature>
<protein>
    <recommendedName>
        <fullName evidence="3">cysteine desulfurase</fullName>
        <ecNumber evidence="3">2.8.1.7</ecNumber>
    </recommendedName>
</protein>
<organism evidence="12 13">
    <name type="scientific">Nocardioides mesophilus</name>
    <dbReference type="NCBI Taxonomy" id="433659"/>
    <lineage>
        <taxon>Bacteria</taxon>
        <taxon>Bacillati</taxon>
        <taxon>Actinomycetota</taxon>
        <taxon>Actinomycetes</taxon>
        <taxon>Propionibacteriales</taxon>
        <taxon>Nocardioidaceae</taxon>
        <taxon>Nocardioides</taxon>
    </lineage>
</organism>
<keyword evidence="4" id="KW-0808">Transferase</keyword>
<keyword evidence="8" id="KW-0411">Iron-sulfur</keyword>
<dbReference type="Proteomes" id="UP000515947">
    <property type="component" value="Chromosome"/>
</dbReference>
<dbReference type="Gene3D" id="3.90.1150.10">
    <property type="entry name" value="Aspartate Aminotransferase, domain 1"/>
    <property type="match status" value="1"/>
</dbReference>
<dbReference type="InterPro" id="IPR020578">
    <property type="entry name" value="Aminotrans_V_PyrdxlP_BS"/>
</dbReference>
<dbReference type="GO" id="GO:0051536">
    <property type="term" value="F:iron-sulfur cluster binding"/>
    <property type="evidence" value="ECO:0007669"/>
    <property type="project" value="UniProtKB-KW"/>
</dbReference>
<proteinExistence type="inferred from homology"/>
<gene>
    <name evidence="12" type="ORF">H9L09_16120</name>
</gene>
<dbReference type="KEGG" id="nmes:H9L09_16120"/>
<dbReference type="PANTHER" id="PTHR11601">
    <property type="entry name" value="CYSTEINE DESULFURYLASE FAMILY MEMBER"/>
    <property type="match status" value="1"/>
</dbReference>
<dbReference type="PIRSF" id="PIRSF005572">
    <property type="entry name" value="NifS"/>
    <property type="match status" value="1"/>
</dbReference>
<name>A0A7G9R8V0_9ACTN</name>
<accession>A0A7G9R8V0</accession>
<keyword evidence="6" id="KW-0663">Pyridoxal phosphate</keyword>
<evidence type="ECO:0000256" key="3">
    <source>
        <dbReference type="ARBA" id="ARBA00012239"/>
    </source>
</evidence>
<sequence length="415" mass="43230">MNDLTRAAAAEPATVYLDHAASTPMVEAAVAAMTTQLTRTGNASSLHAAGRAARRVVEEGRERIAAAIGARPSEVVFTSGGTESDNLAVKGLYWARRDADGRRTRVLSTAVEHHAVLDTLVWLEEHEGAEVELLPVDGLGRLDLDAFRAAVERDPESVALASVMWANNEVGTVQPVAEVVRIAHEHGIPVHTDAVQAVGQVPVDFAGTDVDLLTLTAHKVGGPYGVGALVVRRELDLAPLMHGGGQERDVRSGTLDTPAILGFATAVELAVAQQPERFDRLCALRNDLVARVIEQVPDAVLNGDPVCAPDHRLPGNAHLTFPGCEGDSLLMLLDARGIACSTGSACSAGVPQPSHVLLAMGRTVEQARSSLRFSLGHTSTPADVDALVEAIGPVVERARAAGAVAGVGAARAAAG</sequence>
<dbReference type="RefSeq" id="WP_187577868.1">
    <property type="nucleotide sequence ID" value="NZ_CP060713.1"/>
</dbReference>
<evidence type="ECO:0000256" key="1">
    <source>
        <dbReference type="ARBA" id="ARBA00001933"/>
    </source>
</evidence>
<dbReference type="EC" id="2.8.1.7" evidence="3"/>
<comment type="catalytic activity">
    <reaction evidence="9">
        <text>(sulfur carrier)-H + L-cysteine = (sulfur carrier)-SH + L-alanine</text>
        <dbReference type="Rhea" id="RHEA:43892"/>
        <dbReference type="Rhea" id="RHEA-COMP:14737"/>
        <dbReference type="Rhea" id="RHEA-COMP:14739"/>
        <dbReference type="ChEBI" id="CHEBI:29917"/>
        <dbReference type="ChEBI" id="CHEBI:35235"/>
        <dbReference type="ChEBI" id="CHEBI:57972"/>
        <dbReference type="ChEBI" id="CHEBI:64428"/>
        <dbReference type="EC" id="2.8.1.7"/>
    </reaction>
</comment>
<keyword evidence="13" id="KW-1185">Reference proteome</keyword>
<dbReference type="FunFam" id="3.40.640.10:FF:000084">
    <property type="entry name" value="IscS-like cysteine desulfurase"/>
    <property type="match status" value="1"/>
</dbReference>